<dbReference type="RefSeq" id="WP_186940032.1">
    <property type="nucleotide sequence ID" value="NZ_JACOGA010000001.1"/>
</dbReference>
<accession>A0ABR6Y5W3</accession>
<sequence>MKTSKKVNGAFVGVKGLKIKTWMEAVMAAAKQNEISDLVVFLQFRNLLTDASRWSRHDNRKTEPESKFIAEVEKILPGTADVFYSGPDGFPLWEILEGNMEICQQVVDSEIYQITGVTPDESWSFHQRVMVIFSHRFPRDIDLQKLWDLISEDRSKELHEDFNVLALTAKDVQSIDNIPKWLTDSEQNWERLLGSNWEQRFSGEWVTANNQSIVKDSSVITLSAGQIITTIALYVLSLKKNELLPHCHYLVRGVLAKAVKEQVSFGATLAEFLNTEEWSYKNLVATD</sequence>
<comment type="caution">
    <text evidence="1">The sequence shown here is derived from an EMBL/GenBank/DDBJ whole genome shotgun (WGS) entry which is preliminary data.</text>
</comment>
<dbReference type="EMBL" id="JACOGA010000001">
    <property type="protein sequence ID" value="MBC3872012.1"/>
    <property type="molecule type" value="Genomic_DNA"/>
</dbReference>
<gene>
    <name evidence="1" type="ORF">H8K55_00310</name>
</gene>
<keyword evidence="2" id="KW-1185">Reference proteome</keyword>
<evidence type="ECO:0000313" key="1">
    <source>
        <dbReference type="EMBL" id="MBC3872012.1"/>
    </source>
</evidence>
<protein>
    <submittedName>
        <fullName evidence="1">Uncharacterized protein</fullName>
    </submittedName>
</protein>
<organism evidence="1 2">
    <name type="scientific">Undibacterium flavidum</name>
    <dbReference type="NCBI Taxonomy" id="2762297"/>
    <lineage>
        <taxon>Bacteria</taxon>
        <taxon>Pseudomonadati</taxon>
        <taxon>Pseudomonadota</taxon>
        <taxon>Betaproteobacteria</taxon>
        <taxon>Burkholderiales</taxon>
        <taxon>Oxalobacteraceae</taxon>
        <taxon>Undibacterium</taxon>
    </lineage>
</organism>
<proteinExistence type="predicted"/>
<dbReference type="Proteomes" id="UP000624279">
    <property type="component" value="Unassembled WGS sequence"/>
</dbReference>
<name>A0ABR6Y5W3_9BURK</name>
<reference evidence="1 2" key="1">
    <citation type="submission" date="2020-08" db="EMBL/GenBank/DDBJ databases">
        <title>Novel species isolated from subtropical streams in China.</title>
        <authorList>
            <person name="Lu H."/>
        </authorList>
    </citation>
    <scope>NUCLEOTIDE SEQUENCE [LARGE SCALE GENOMIC DNA]</scope>
    <source>
        <strain evidence="1 2">LX15W</strain>
    </source>
</reference>
<evidence type="ECO:0000313" key="2">
    <source>
        <dbReference type="Proteomes" id="UP000624279"/>
    </source>
</evidence>